<evidence type="ECO:0000313" key="1">
    <source>
        <dbReference type="EMBL" id="UYP46152.1"/>
    </source>
</evidence>
<sequence length="544" mass="63595">MSKIDSIKSKNLQKKIHEYFVTWHKHLSTAQEYSKVQILSNIVIKLPFLELETNSILFHKLWADFYALFLNQNPVSIEFVVDTNGVILRAYLHTVNQFNMVKEMVTLDVKELSLEEDAIYHLETTFEKLTPFIKKKFGSDLGNIHVISETLLEKFVEKSGNNETSSPACSIFALMGYFIDRLIDAQSQNQFLYFPKSVGLDFLTSSHQFFGNFKYESFYRYIETLAPNESFSLTFKGSDYYFALKLIKRYSRFIITPCKIPETILSCEDFVERDAKIMKYLKKSYHTSFNFMFQVKSIVQYLEDLFQTPFPSTKDRWNLLGEKMLSCYKNYGTDWNCYPKPKILRELFRYSKYARNLTINPRKIAFWAIPSLLNNAMIHQIGSEGKILLILGNNVQNLAKFSSRFDLSEFSLVLLRFSQGVLEEVTKIDSNSLTLESLDTSHSSEEQSYLPQIKNLLSKKYGFISSIVCFSDTLTKSFVRNMIFDLHSAKFFSTRFILNFLRDLKNSKYCMIYPQNRLYKYLLSTPNLKLIKILSQISTDQNEF</sequence>
<dbReference type="EMBL" id="CP104013">
    <property type="protein sequence ID" value="UYP46152.1"/>
    <property type="molecule type" value="Genomic_DNA"/>
</dbReference>
<gene>
    <name evidence="1" type="ORF">NEF87_002437</name>
</gene>
<proteinExistence type="predicted"/>
<accession>A0ABY6HTF7</accession>
<name>A0ABY6HTF7_9ARCH</name>
<evidence type="ECO:0000313" key="2">
    <source>
        <dbReference type="Proteomes" id="UP001208689"/>
    </source>
</evidence>
<dbReference type="Proteomes" id="UP001208689">
    <property type="component" value="Chromosome"/>
</dbReference>
<keyword evidence="2" id="KW-1185">Reference proteome</keyword>
<reference evidence="1" key="1">
    <citation type="submission" date="2022-09" db="EMBL/GenBank/DDBJ databases">
        <title>Actin cytoskeleton and complex cell architecture in an #Asgard archaeon.</title>
        <authorList>
            <person name="Ponce Toledo R.I."/>
            <person name="Schleper C."/>
            <person name="Rodrigues Oliveira T."/>
            <person name="Wollweber F."/>
            <person name="Xu J."/>
            <person name="Rittmann S."/>
            <person name="Klingl A."/>
            <person name="Pilhofer M."/>
        </authorList>
    </citation>
    <scope>NUCLEOTIDE SEQUENCE</scope>
    <source>
        <strain evidence="1">B-35</strain>
    </source>
</reference>
<organism evidence="1 2">
    <name type="scientific">Candidatus Lokiarchaeum ossiferum</name>
    <dbReference type="NCBI Taxonomy" id="2951803"/>
    <lineage>
        <taxon>Archaea</taxon>
        <taxon>Promethearchaeati</taxon>
        <taxon>Promethearchaeota</taxon>
        <taxon>Promethearchaeia</taxon>
        <taxon>Promethearchaeales</taxon>
        <taxon>Promethearchaeaceae</taxon>
        <taxon>Candidatus Lokiarchaeum</taxon>
    </lineage>
</organism>
<protein>
    <submittedName>
        <fullName evidence="1">Uncharacterized protein</fullName>
    </submittedName>
</protein>